<evidence type="ECO:0000313" key="4">
    <source>
        <dbReference type="Proteomes" id="UP000503308"/>
    </source>
</evidence>
<reference evidence="3 4" key="1">
    <citation type="submission" date="2020-02" db="EMBL/GenBank/DDBJ databases">
        <title>Genome sequence of Roseobacter ponti.</title>
        <authorList>
            <person name="Hollensteiner J."/>
            <person name="Schneider D."/>
            <person name="Poehlein A."/>
            <person name="Daniel R."/>
        </authorList>
    </citation>
    <scope>NUCLEOTIDE SEQUENCE [LARGE SCALE GENOMIC DNA]</scope>
    <source>
        <strain evidence="3 4">DSM 106830</strain>
    </source>
</reference>
<evidence type="ECO:0000313" key="3">
    <source>
        <dbReference type="EMBL" id="QJF52973.1"/>
    </source>
</evidence>
<sequence length="231" mass="25178">MKFPLGAIVVLIFVVSLDVRALSAFQMAPGKSAGAICDEAAAIAARETGVPLRILKALTRMETGRNVAGSMAPWPWALNVEGKGFWFSSESETLSHLRNTLKNGSGSVDVGCFQVNLRWHGMAFSSLEEMLDPTKNAIYAASFLSDLYTETRDWHAAVGMYHSRTRKHATRYLSRFRGILAEMRDGTRAPPTPSPVLRKNSFPLLRTSDSKTAMGSLVPLSNVTGPGLFSN</sequence>
<dbReference type="Proteomes" id="UP000503308">
    <property type="component" value="Chromosome"/>
</dbReference>
<proteinExistence type="inferred from homology"/>
<organism evidence="3 4">
    <name type="scientific">Roseobacter ponti</name>
    <dbReference type="NCBI Taxonomy" id="1891787"/>
    <lineage>
        <taxon>Bacteria</taxon>
        <taxon>Pseudomonadati</taxon>
        <taxon>Pseudomonadota</taxon>
        <taxon>Alphaproteobacteria</taxon>
        <taxon>Rhodobacterales</taxon>
        <taxon>Roseobacteraceae</taxon>
        <taxon>Roseobacter</taxon>
    </lineage>
</organism>
<name>A0A858SZ98_9RHOB</name>
<protein>
    <submittedName>
        <fullName evidence="3">Lytic transglycosylase domain-containing protein</fullName>
    </submittedName>
</protein>
<evidence type="ECO:0000256" key="1">
    <source>
        <dbReference type="ARBA" id="ARBA00009387"/>
    </source>
</evidence>
<dbReference type="KEGG" id="rpon:G3256_18220"/>
<dbReference type="InterPro" id="IPR023346">
    <property type="entry name" value="Lysozyme-like_dom_sf"/>
</dbReference>
<keyword evidence="4" id="KW-1185">Reference proteome</keyword>
<accession>A0A858SZ98</accession>
<dbReference type="EMBL" id="CP048788">
    <property type="protein sequence ID" value="QJF52973.1"/>
    <property type="molecule type" value="Genomic_DNA"/>
</dbReference>
<dbReference type="Pfam" id="PF01464">
    <property type="entry name" value="SLT"/>
    <property type="match status" value="1"/>
</dbReference>
<dbReference type="RefSeq" id="WP_169642190.1">
    <property type="nucleotide sequence ID" value="NZ_CP048788.1"/>
</dbReference>
<evidence type="ECO:0000259" key="2">
    <source>
        <dbReference type="Pfam" id="PF01464"/>
    </source>
</evidence>
<feature type="domain" description="Transglycosylase SLT" evidence="2">
    <location>
        <begin position="106"/>
        <end position="165"/>
    </location>
</feature>
<dbReference type="SUPFAM" id="SSF53955">
    <property type="entry name" value="Lysozyme-like"/>
    <property type="match status" value="1"/>
</dbReference>
<dbReference type="InterPro" id="IPR008258">
    <property type="entry name" value="Transglycosylase_SLT_dom_1"/>
</dbReference>
<dbReference type="AlphaFoldDB" id="A0A858SZ98"/>
<gene>
    <name evidence="3" type="ORF">G3256_18220</name>
</gene>
<comment type="similarity">
    <text evidence="1">Belongs to the virb1 family.</text>
</comment>